<dbReference type="AlphaFoldDB" id="A0AAE1XLE6"/>
<name>A0AAE1XLE6_9LAMI</name>
<evidence type="ECO:0000313" key="1">
    <source>
        <dbReference type="EMBL" id="KAK4414008.1"/>
    </source>
</evidence>
<accession>A0AAE1XLE6</accession>
<gene>
    <name evidence="1" type="ORF">Salat_2813600</name>
</gene>
<proteinExistence type="predicted"/>
<sequence length="113" mass="11917">MTVFSPDPGRTLPSSSSVSGLKMHIVRMGFVSSPSPTLVPLPSAWCKSSLVFSSDSAIVSRLGMELEFPSPPALLVALEGSLHLCQRHVAASATPFWTPRPPLSGIGGQGMER</sequence>
<protein>
    <submittedName>
        <fullName evidence="1">Uncharacterized protein</fullName>
    </submittedName>
</protein>
<dbReference type="Proteomes" id="UP001293254">
    <property type="component" value="Unassembled WGS sequence"/>
</dbReference>
<keyword evidence="2" id="KW-1185">Reference proteome</keyword>
<organism evidence="1 2">
    <name type="scientific">Sesamum alatum</name>
    <dbReference type="NCBI Taxonomy" id="300844"/>
    <lineage>
        <taxon>Eukaryota</taxon>
        <taxon>Viridiplantae</taxon>
        <taxon>Streptophyta</taxon>
        <taxon>Embryophyta</taxon>
        <taxon>Tracheophyta</taxon>
        <taxon>Spermatophyta</taxon>
        <taxon>Magnoliopsida</taxon>
        <taxon>eudicotyledons</taxon>
        <taxon>Gunneridae</taxon>
        <taxon>Pentapetalae</taxon>
        <taxon>asterids</taxon>
        <taxon>lamiids</taxon>
        <taxon>Lamiales</taxon>
        <taxon>Pedaliaceae</taxon>
        <taxon>Sesamum</taxon>
    </lineage>
</organism>
<reference evidence="1" key="1">
    <citation type="submission" date="2020-06" db="EMBL/GenBank/DDBJ databases">
        <authorList>
            <person name="Li T."/>
            <person name="Hu X."/>
            <person name="Zhang T."/>
            <person name="Song X."/>
            <person name="Zhang H."/>
            <person name="Dai N."/>
            <person name="Sheng W."/>
            <person name="Hou X."/>
            <person name="Wei L."/>
        </authorList>
    </citation>
    <scope>NUCLEOTIDE SEQUENCE</scope>
    <source>
        <strain evidence="1">3651</strain>
        <tissue evidence="1">Leaf</tissue>
    </source>
</reference>
<dbReference type="EMBL" id="JACGWO010000012">
    <property type="protein sequence ID" value="KAK4414008.1"/>
    <property type="molecule type" value="Genomic_DNA"/>
</dbReference>
<reference evidence="1" key="2">
    <citation type="journal article" date="2024" name="Plant">
        <title>Genomic evolution and insights into agronomic trait innovations of Sesamum species.</title>
        <authorList>
            <person name="Miao H."/>
            <person name="Wang L."/>
            <person name="Qu L."/>
            <person name="Liu H."/>
            <person name="Sun Y."/>
            <person name="Le M."/>
            <person name="Wang Q."/>
            <person name="Wei S."/>
            <person name="Zheng Y."/>
            <person name="Lin W."/>
            <person name="Duan Y."/>
            <person name="Cao H."/>
            <person name="Xiong S."/>
            <person name="Wang X."/>
            <person name="Wei L."/>
            <person name="Li C."/>
            <person name="Ma Q."/>
            <person name="Ju M."/>
            <person name="Zhao R."/>
            <person name="Li G."/>
            <person name="Mu C."/>
            <person name="Tian Q."/>
            <person name="Mei H."/>
            <person name="Zhang T."/>
            <person name="Gao T."/>
            <person name="Zhang H."/>
        </authorList>
    </citation>
    <scope>NUCLEOTIDE SEQUENCE</scope>
    <source>
        <strain evidence="1">3651</strain>
    </source>
</reference>
<comment type="caution">
    <text evidence="1">The sequence shown here is derived from an EMBL/GenBank/DDBJ whole genome shotgun (WGS) entry which is preliminary data.</text>
</comment>
<evidence type="ECO:0000313" key="2">
    <source>
        <dbReference type="Proteomes" id="UP001293254"/>
    </source>
</evidence>